<accession>A0A1J1I7Q0</accession>
<keyword evidence="2" id="KW-1185">Reference proteome</keyword>
<evidence type="ECO:0000313" key="2">
    <source>
        <dbReference type="Proteomes" id="UP000183832"/>
    </source>
</evidence>
<dbReference type="Proteomes" id="UP000183832">
    <property type="component" value="Unassembled WGS sequence"/>
</dbReference>
<evidence type="ECO:0000313" key="1">
    <source>
        <dbReference type="EMBL" id="CRK96317.1"/>
    </source>
</evidence>
<protein>
    <submittedName>
        <fullName evidence="1">CLUMA_CG009736, isoform A</fullName>
    </submittedName>
</protein>
<sequence>MTTLGNGKEVQINPYECLRANSPANIKTMMNTKQTLDKIFKLDVKMFVKNEFASRKILLLR</sequence>
<proteinExistence type="predicted"/>
<dbReference type="AlphaFoldDB" id="A0A1J1I7Q0"/>
<reference evidence="1 2" key="1">
    <citation type="submission" date="2015-04" db="EMBL/GenBank/DDBJ databases">
        <authorList>
            <person name="Syromyatnikov M.Y."/>
            <person name="Popov V.N."/>
        </authorList>
    </citation>
    <scope>NUCLEOTIDE SEQUENCE [LARGE SCALE GENOMIC DNA]</scope>
</reference>
<gene>
    <name evidence="1" type="ORF">CLUMA_CG009736</name>
</gene>
<name>A0A1J1I7Q0_9DIPT</name>
<dbReference type="EMBL" id="CVRI01000043">
    <property type="protein sequence ID" value="CRK96317.1"/>
    <property type="molecule type" value="Genomic_DNA"/>
</dbReference>
<organism evidence="1 2">
    <name type="scientific">Clunio marinus</name>
    <dbReference type="NCBI Taxonomy" id="568069"/>
    <lineage>
        <taxon>Eukaryota</taxon>
        <taxon>Metazoa</taxon>
        <taxon>Ecdysozoa</taxon>
        <taxon>Arthropoda</taxon>
        <taxon>Hexapoda</taxon>
        <taxon>Insecta</taxon>
        <taxon>Pterygota</taxon>
        <taxon>Neoptera</taxon>
        <taxon>Endopterygota</taxon>
        <taxon>Diptera</taxon>
        <taxon>Nematocera</taxon>
        <taxon>Chironomoidea</taxon>
        <taxon>Chironomidae</taxon>
        <taxon>Clunio</taxon>
    </lineage>
</organism>